<gene>
    <name evidence="9" type="ORF">COU19_01785</name>
</gene>
<evidence type="ECO:0000313" key="10">
    <source>
        <dbReference type="Proteomes" id="UP000230179"/>
    </source>
</evidence>
<reference evidence="10" key="1">
    <citation type="submission" date="2017-09" db="EMBL/GenBank/DDBJ databases">
        <title>Depth-based differentiation of microbial function through sediment-hosted aquifers and enrichment of novel symbionts in the deep terrestrial subsurface.</title>
        <authorList>
            <person name="Probst A.J."/>
            <person name="Ladd B."/>
            <person name="Jarett J.K."/>
            <person name="Geller-Mcgrath D.E."/>
            <person name="Sieber C.M.K."/>
            <person name="Emerson J.B."/>
            <person name="Anantharaman K."/>
            <person name="Thomas B.C."/>
            <person name="Malmstrom R."/>
            <person name="Stieglmeier M."/>
            <person name="Klingl A."/>
            <person name="Woyke T."/>
            <person name="Ryan C.M."/>
            <person name="Banfield J.F."/>
        </authorList>
    </citation>
    <scope>NUCLEOTIDE SEQUENCE [LARGE SCALE GENOMIC DNA]</scope>
</reference>
<dbReference type="Proteomes" id="UP000230179">
    <property type="component" value="Unassembled WGS sequence"/>
</dbReference>
<sequence>MVPQIQKRDGRLVPFDFDKIVTVAWKAMKETGEGSEEDAVIIAHQVAGELGRVAKKFAGFLPTVESTQDLVEKYLILNDYVKTAKAYILYRDKRSQLRAAEALIPNEVRTKIAESSKYFETTYQEFIFYQFYSRWSDEFGRRETWVETIDRFMGFMRERLGNKLTTKEYGEVREGILNRDVCPSMRLLWASGKAAQKMNVTAYNCAYIAPTSWRDLSEIMYVSMCGAGCGFSAEPENVEQFPQIQKQTGKKMPTIVVEDSKVGWCNAFVKACETWTAGHDVEIDYSQIRPAGARLGTMGGRASGPDPLRELMQFTRRKMLARQGRRLSTLDIHDIICQIGLIVVAGGVRRSALISISALDDREMRDAKKGAFWQSEGQRSMANNSAVYEVKPTAAEFFEEWTALVTSGSGERGIFNRGGLEKQMPKRRWEKMKTQKQIGMNPCGEIYLRSKQFCNLTSIVVRPGDTVANLKKKMRLATILGTYQATLTDFEYLSKEWKENCDAEQLLGVSITGYYDNPVIRNDKVLDDLREYSVVVNKDYAKRLGRKASTAVTCVKPHGNSGQLLGVGSGMHPWYAPYYIRRVRISATDPLLKLAEDQGVPIRPEVGYSTSNASTMVLEFPVKAPEGAVVSKDITALAMLEEWKRLKTHFTEHNPSVTIYVSDEEWLAVANFVYENWDIVGGLSFLPRKDHVYQLAPYEEITKEEFERRKSQLGAIDFSRLLLYEKNDQTIGAKELACAGGTCEI</sequence>
<dbReference type="InterPro" id="IPR050862">
    <property type="entry name" value="RdRp_reductase_class-2"/>
</dbReference>
<dbReference type="AlphaFoldDB" id="A0A2H0UA03"/>
<feature type="domain" description="ATP-cone" evidence="8">
    <location>
        <begin position="3"/>
        <end position="98"/>
    </location>
</feature>
<evidence type="ECO:0000256" key="5">
    <source>
        <dbReference type="ARBA" id="ARBA00023002"/>
    </source>
</evidence>
<evidence type="ECO:0000256" key="4">
    <source>
        <dbReference type="ARBA" id="ARBA00022840"/>
    </source>
</evidence>
<comment type="caution">
    <text evidence="9">The sequence shown here is derived from an EMBL/GenBank/DDBJ whole genome shotgun (WGS) entry which is preliminary data.</text>
</comment>
<evidence type="ECO:0000256" key="2">
    <source>
        <dbReference type="ARBA" id="ARBA00022628"/>
    </source>
</evidence>
<organism evidence="9 10">
    <name type="scientific">Candidatus Kaiserbacteria bacterium CG10_big_fil_rev_8_21_14_0_10_56_12</name>
    <dbReference type="NCBI Taxonomy" id="1974611"/>
    <lineage>
        <taxon>Bacteria</taxon>
        <taxon>Candidatus Kaiseribacteriota</taxon>
    </lineage>
</organism>
<keyword evidence="6" id="KW-0170">Cobalt</keyword>
<keyword evidence="4 7" id="KW-0067">ATP-binding</keyword>
<dbReference type="Pfam" id="PF03477">
    <property type="entry name" value="ATP-cone"/>
    <property type="match status" value="1"/>
</dbReference>
<dbReference type="InterPro" id="IPR005144">
    <property type="entry name" value="ATP-cone_dom"/>
</dbReference>
<accession>A0A2H0UA03</accession>
<comment type="cofactor">
    <cofactor evidence="1">
        <name>adenosylcob(III)alamin</name>
        <dbReference type="ChEBI" id="CHEBI:18408"/>
    </cofactor>
</comment>
<dbReference type="PANTHER" id="PTHR43371">
    <property type="entry name" value="VITAMIN B12-DEPENDENT RIBONUCLEOTIDE REDUCTASE"/>
    <property type="match status" value="1"/>
</dbReference>
<name>A0A2H0UA03_9BACT</name>
<proteinExistence type="predicted"/>
<dbReference type="GO" id="GO:0004748">
    <property type="term" value="F:ribonucleoside-diphosphate reductase activity, thioredoxin disulfide as acceptor"/>
    <property type="evidence" value="ECO:0007669"/>
    <property type="project" value="TreeGrafter"/>
</dbReference>
<keyword evidence="5" id="KW-0560">Oxidoreductase</keyword>
<dbReference type="PROSITE" id="PS51161">
    <property type="entry name" value="ATP_CONE"/>
    <property type="match status" value="1"/>
</dbReference>
<dbReference type="EMBL" id="PFBL01000013">
    <property type="protein sequence ID" value="PIR83190.1"/>
    <property type="molecule type" value="Genomic_DNA"/>
</dbReference>
<evidence type="ECO:0000256" key="1">
    <source>
        <dbReference type="ARBA" id="ARBA00001922"/>
    </source>
</evidence>
<evidence type="ECO:0000313" key="9">
    <source>
        <dbReference type="EMBL" id="PIR83190.1"/>
    </source>
</evidence>
<dbReference type="SUPFAM" id="SSF51998">
    <property type="entry name" value="PFL-like glycyl radical enzymes"/>
    <property type="match status" value="1"/>
</dbReference>
<evidence type="ECO:0000256" key="3">
    <source>
        <dbReference type="ARBA" id="ARBA00022741"/>
    </source>
</evidence>
<dbReference type="GO" id="GO:0031419">
    <property type="term" value="F:cobalamin binding"/>
    <property type="evidence" value="ECO:0007669"/>
    <property type="project" value="UniProtKB-KW"/>
</dbReference>
<dbReference type="Gene3D" id="3.20.70.20">
    <property type="match status" value="2"/>
</dbReference>
<keyword evidence="2" id="KW-0846">Cobalamin</keyword>
<protein>
    <submittedName>
        <fullName evidence="9">Ribonucleoside-triphosphate reductase</fullName>
    </submittedName>
</protein>
<dbReference type="PANTHER" id="PTHR43371:SF1">
    <property type="entry name" value="RIBONUCLEOSIDE-DIPHOSPHATE REDUCTASE"/>
    <property type="match status" value="1"/>
</dbReference>
<dbReference type="Gene3D" id="3.90.1390.10">
    <property type="entry name" value="b-12 dependent (class ii) ribonucleotide reductase, chain A, domain 3"/>
    <property type="match status" value="1"/>
</dbReference>
<evidence type="ECO:0000259" key="8">
    <source>
        <dbReference type="PROSITE" id="PS51161"/>
    </source>
</evidence>
<evidence type="ECO:0000256" key="7">
    <source>
        <dbReference type="PROSITE-ProRule" id="PRU00492"/>
    </source>
</evidence>
<evidence type="ECO:0000256" key="6">
    <source>
        <dbReference type="ARBA" id="ARBA00023285"/>
    </source>
</evidence>
<keyword evidence="3 7" id="KW-0547">Nucleotide-binding</keyword>
<dbReference type="GO" id="GO:0005524">
    <property type="term" value="F:ATP binding"/>
    <property type="evidence" value="ECO:0007669"/>
    <property type="project" value="UniProtKB-UniRule"/>
</dbReference>